<organism evidence="1 2">
    <name type="scientific">Hoyosella altamirensis</name>
    <dbReference type="NCBI Taxonomy" id="616997"/>
    <lineage>
        <taxon>Bacteria</taxon>
        <taxon>Bacillati</taxon>
        <taxon>Actinomycetota</taxon>
        <taxon>Actinomycetes</taxon>
        <taxon>Mycobacteriales</taxon>
        <taxon>Hoyosellaceae</taxon>
        <taxon>Hoyosella</taxon>
    </lineage>
</organism>
<proteinExistence type="predicted"/>
<reference evidence="1 2" key="1">
    <citation type="submission" date="2020-08" db="EMBL/GenBank/DDBJ databases">
        <title>Sequencing the genomes of 1000 actinobacteria strains.</title>
        <authorList>
            <person name="Klenk H.-P."/>
        </authorList>
    </citation>
    <scope>NUCLEOTIDE SEQUENCE [LARGE SCALE GENOMIC DNA]</scope>
    <source>
        <strain evidence="1 2">DSM 45258</strain>
    </source>
</reference>
<dbReference type="AlphaFoldDB" id="A0A839RUV1"/>
<evidence type="ECO:0000313" key="1">
    <source>
        <dbReference type="EMBL" id="MBB3039663.1"/>
    </source>
</evidence>
<accession>A0A839RUV1</accession>
<evidence type="ECO:0000313" key="2">
    <source>
        <dbReference type="Proteomes" id="UP000567922"/>
    </source>
</evidence>
<gene>
    <name evidence="1" type="ORF">FHU29_004151</name>
</gene>
<sequence length="286" mass="30646">MTRRHVAPNSLACVAFGATPVLPPFARADTAERQWLRGVALGAAGFYAAAQAQLVENVRTPLGSLGQPGDRAVRSLSLSTMASLQRQLGRYAAAATLDGRALQLATTAGDTTVVRAADGAKCQIAEAWCDAITGLAADAIGAWRLAVAGRLLERLDEELERCDVGDSRHLWRQWVRRDWVRCELALYSGAGTAGRRYAESALDRARTCASLRHQIKSELMVAAALSATGDTRGASSLAWRCLYASEIHGLYPLAWAAACLIPGESGADERKDAFERVLHRRGGAFV</sequence>
<dbReference type="OrthoDB" id="4377297at2"/>
<dbReference type="EMBL" id="JACHWS010000004">
    <property type="protein sequence ID" value="MBB3039663.1"/>
    <property type="molecule type" value="Genomic_DNA"/>
</dbReference>
<comment type="caution">
    <text evidence="1">The sequence shown here is derived from an EMBL/GenBank/DDBJ whole genome shotgun (WGS) entry which is preliminary data.</text>
</comment>
<name>A0A839RUV1_9ACTN</name>
<dbReference type="RefSeq" id="WP_064438331.1">
    <property type="nucleotide sequence ID" value="NZ_BDDI01000001.1"/>
</dbReference>
<protein>
    <submittedName>
        <fullName evidence="1">Uncharacterized protein</fullName>
    </submittedName>
</protein>
<keyword evidence="2" id="KW-1185">Reference proteome</keyword>
<dbReference type="Proteomes" id="UP000567922">
    <property type="component" value="Unassembled WGS sequence"/>
</dbReference>